<dbReference type="PANTHER" id="PTHR30177">
    <property type="entry name" value="GLYCINE BETAINE/L-PROLINE TRANSPORT SYSTEM PERMEASE PROTEIN PROW"/>
    <property type="match status" value="1"/>
</dbReference>
<evidence type="ECO:0000256" key="3">
    <source>
        <dbReference type="ARBA" id="ARBA00022692"/>
    </source>
</evidence>
<feature type="transmembrane region" description="Helical" evidence="6">
    <location>
        <begin position="159"/>
        <end position="179"/>
    </location>
</feature>
<evidence type="ECO:0000256" key="4">
    <source>
        <dbReference type="ARBA" id="ARBA00022989"/>
    </source>
</evidence>
<dbReference type="AlphaFoldDB" id="A0AB73B5S7"/>
<dbReference type="InterPro" id="IPR000515">
    <property type="entry name" value="MetI-like"/>
</dbReference>
<dbReference type="Proteomes" id="UP000315353">
    <property type="component" value="Unassembled WGS sequence"/>
</dbReference>
<dbReference type="Gene3D" id="1.10.3720.10">
    <property type="entry name" value="MetI-like"/>
    <property type="match status" value="1"/>
</dbReference>
<evidence type="ECO:0000313" key="9">
    <source>
        <dbReference type="Proteomes" id="UP000315353"/>
    </source>
</evidence>
<name>A0AB73B5S7_CORFL</name>
<evidence type="ECO:0000256" key="2">
    <source>
        <dbReference type="ARBA" id="ARBA00022448"/>
    </source>
</evidence>
<comment type="subcellular location">
    <subcellularLocation>
        <location evidence="6">Cell membrane</location>
        <topology evidence="6">Multi-pass membrane protein</topology>
    </subcellularLocation>
    <subcellularLocation>
        <location evidence="1">Membrane</location>
        <topology evidence="1">Multi-pass membrane protein</topology>
    </subcellularLocation>
</comment>
<dbReference type="GO" id="GO:0005886">
    <property type="term" value="C:plasma membrane"/>
    <property type="evidence" value="ECO:0007669"/>
    <property type="project" value="UniProtKB-SubCell"/>
</dbReference>
<feature type="domain" description="ABC transmembrane type-1" evidence="7">
    <location>
        <begin position="27"/>
        <end position="208"/>
    </location>
</feature>
<dbReference type="SUPFAM" id="SSF161098">
    <property type="entry name" value="MetI-like"/>
    <property type="match status" value="1"/>
</dbReference>
<feature type="transmembrane region" description="Helical" evidence="6">
    <location>
        <begin position="191"/>
        <end position="211"/>
    </location>
</feature>
<keyword evidence="2 6" id="KW-0813">Transport</keyword>
<evidence type="ECO:0000259" key="7">
    <source>
        <dbReference type="PROSITE" id="PS50928"/>
    </source>
</evidence>
<feature type="transmembrane region" description="Helical" evidence="6">
    <location>
        <begin position="31"/>
        <end position="52"/>
    </location>
</feature>
<evidence type="ECO:0000256" key="6">
    <source>
        <dbReference type="RuleBase" id="RU363032"/>
    </source>
</evidence>
<dbReference type="RefSeq" id="WP_075730455.1">
    <property type="nucleotide sequence ID" value="NZ_BJNB01000005.1"/>
</dbReference>
<reference evidence="8 9" key="1">
    <citation type="submission" date="2019-06" db="EMBL/GenBank/DDBJ databases">
        <title>Whole genome shotgun sequence of Corynebacterium flavescens NBRC 14136.</title>
        <authorList>
            <person name="Hosoyama A."/>
            <person name="Uohara A."/>
            <person name="Ohji S."/>
            <person name="Ichikawa N."/>
        </authorList>
    </citation>
    <scope>NUCLEOTIDE SEQUENCE [LARGE SCALE GENOMIC DNA]</scope>
    <source>
        <strain evidence="8 9">NBRC 14136</strain>
    </source>
</reference>
<dbReference type="Pfam" id="PF00528">
    <property type="entry name" value="BPD_transp_1"/>
    <property type="match status" value="1"/>
</dbReference>
<evidence type="ECO:0000256" key="5">
    <source>
        <dbReference type="ARBA" id="ARBA00023136"/>
    </source>
</evidence>
<feature type="transmembrane region" description="Helical" evidence="6">
    <location>
        <begin position="61"/>
        <end position="87"/>
    </location>
</feature>
<protein>
    <submittedName>
        <fullName evidence="8">ABC transporter permease</fullName>
    </submittedName>
</protein>
<keyword evidence="4 6" id="KW-1133">Transmembrane helix</keyword>
<dbReference type="PANTHER" id="PTHR30177:SF33">
    <property type="entry name" value="POSSIBLE OSMOPROTECTANT (GLYCINE BETAINE_CARNITINE_CHOLINE_L-PROLINE) TRANSPORT INTEGRAL MEMBRANE PROTEIN ABC TRANSPORTER PROZ"/>
    <property type="match status" value="1"/>
</dbReference>
<comment type="caution">
    <text evidence="8">The sequence shown here is derived from an EMBL/GenBank/DDBJ whole genome shotgun (WGS) entry which is preliminary data.</text>
</comment>
<dbReference type="GO" id="GO:0031460">
    <property type="term" value="P:glycine betaine transport"/>
    <property type="evidence" value="ECO:0007669"/>
    <property type="project" value="TreeGrafter"/>
</dbReference>
<dbReference type="PROSITE" id="PS50928">
    <property type="entry name" value="ABC_TM1"/>
    <property type="match status" value="1"/>
</dbReference>
<dbReference type="InterPro" id="IPR035906">
    <property type="entry name" value="MetI-like_sf"/>
</dbReference>
<proteinExistence type="inferred from homology"/>
<dbReference type="GeneID" id="82881085"/>
<comment type="similarity">
    <text evidence="6">Belongs to the binding-protein-dependent transport system permease family.</text>
</comment>
<organism evidence="8 9">
    <name type="scientific">Corynebacterium flavescens</name>
    <dbReference type="NCBI Taxonomy" id="28028"/>
    <lineage>
        <taxon>Bacteria</taxon>
        <taxon>Bacillati</taxon>
        <taxon>Actinomycetota</taxon>
        <taxon>Actinomycetes</taxon>
        <taxon>Mycobacteriales</taxon>
        <taxon>Corynebacteriaceae</taxon>
        <taxon>Corynebacterium</taxon>
    </lineage>
</organism>
<dbReference type="InterPro" id="IPR051204">
    <property type="entry name" value="ABC_transp_perm/SBD"/>
</dbReference>
<evidence type="ECO:0000313" key="8">
    <source>
        <dbReference type="EMBL" id="GEB97069.1"/>
    </source>
</evidence>
<gene>
    <name evidence="8" type="ORF">CFL01nite_05640</name>
</gene>
<feature type="transmembrane region" description="Helical" evidence="6">
    <location>
        <begin position="93"/>
        <end position="114"/>
    </location>
</feature>
<accession>A0AB73B5S7</accession>
<evidence type="ECO:0000256" key="1">
    <source>
        <dbReference type="ARBA" id="ARBA00004141"/>
    </source>
</evidence>
<dbReference type="EMBL" id="BJNB01000005">
    <property type="protein sequence ID" value="GEB97069.1"/>
    <property type="molecule type" value="Genomic_DNA"/>
</dbReference>
<sequence>MNLFSEALAWIFSPERTTGALPLGQAIATHLGFSFAALLIAALIAIPTGWFIGHTGLGRDLVIALTGASRAIPSFGLLLLLVVLLGVTHKEAATVTALVLLALAPILAGAYSGIEGVPAATRDAASAIGMSQWQVLFRVEVPLSLPILLGAIRSALLQVVATVTIAGYISNWGLGFYIIQGIQLRDYAQILGASLLIVVLALALDFIFAGLNKGLSRFFDPLGASTST</sequence>
<keyword evidence="3 6" id="KW-0812">Transmembrane</keyword>
<dbReference type="CDD" id="cd06261">
    <property type="entry name" value="TM_PBP2"/>
    <property type="match status" value="1"/>
</dbReference>
<keyword evidence="5 6" id="KW-0472">Membrane</keyword>
<dbReference type="GO" id="GO:0055085">
    <property type="term" value="P:transmembrane transport"/>
    <property type="evidence" value="ECO:0007669"/>
    <property type="project" value="InterPro"/>
</dbReference>